<dbReference type="Gene3D" id="3.20.20.140">
    <property type="entry name" value="Metal-dependent hydrolases"/>
    <property type="match status" value="1"/>
</dbReference>
<protein>
    <submittedName>
        <fullName evidence="2">Amidohydrolase family protein</fullName>
    </submittedName>
</protein>
<dbReference type="AlphaFoldDB" id="A0A516GB52"/>
<feature type="domain" description="Amidohydrolase 3" evidence="1">
    <location>
        <begin position="57"/>
        <end position="525"/>
    </location>
</feature>
<dbReference type="InterPro" id="IPR032466">
    <property type="entry name" value="Metal_Hydrolase"/>
</dbReference>
<dbReference type="Pfam" id="PF07969">
    <property type="entry name" value="Amidohydro_3"/>
    <property type="match status" value="1"/>
</dbReference>
<evidence type="ECO:0000259" key="1">
    <source>
        <dbReference type="Pfam" id="PF07969"/>
    </source>
</evidence>
<sequence length="533" mass="56168">MVTTSATGPTPPAPTVLLRGGRIHGHPEAGALLSREGRIVWIGGDDAAESHVDAADRVIDLDGALVTATFSDAHVHLTMTGQGLDGIDLSGTRSVGEALRLVESAARHLRGRPLYAHSWDETKWVEGRPVTAQELDRASYGGVVYMPRVDAHSASVSSAMAAVARVHGLQGWDGAGVVTRAAFAAVTNAFTSGMTDADREHYLDLALRSAAERGIGLVHETGADHLTSFADVHHVLEAGRRPARTATVAYWGQLVSERAEAEELAHYLGVIGLAGDLCADGSFGSHTAHVLEPYVDEPGHGFGYLSAQEIADHVIACTRAGLQAGGHVIGDAALLTMAEGFRLAADVVGVEAMFAARHRWEHVQLPSAEVLATMSELGVWASVQPAFDGLWGGPEGMYAARLGAERALANVPLRSMVEAGVPVALGSDSPVTTIDPWRAVQYAVWHHNEDERLSVAQAVRAHTRGGYELAGLPGGVLEVGAVASYAVWDAVEDGLPSTADGLPDLTLDEQMPLPVARLTLVDGHLTFDRHGQV</sequence>
<dbReference type="Gene3D" id="2.30.40.10">
    <property type="entry name" value="Urease, subunit C, domain 1"/>
    <property type="match status" value="1"/>
</dbReference>
<evidence type="ECO:0000313" key="2">
    <source>
        <dbReference type="EMBL" id="QDO88745.1"/>
    </source>
</evidence>
<dbReference type="EMBL" id="CP041616">
    <property type="protein sequence ID" value="QDO88745.1"/>
    <property type="molecule type" value="Genomic_DNA"/>
</dbReference>
<organism evidence="2 3">
    <name type="scientific">Ornithinimicrobium ciconiae</name>
    <dbReference type="NCBI Taxonomy" id="2594265"/>
    <lineage>
        <taxon>Bacteria</taxon>
        <taxon>Bacillati</taxon>
        <taxon>Actinomycetota</taxon>
        <taxon>Actinomycetes</taxon>
        <taxon>Micrococcales</taxon>
        <taxon>Ornithinimicrobiaceae</taxon>
        <taxon>Ornithinimicrobium</taxon>
    </lineage>
</organism>
<dbReference type="OrthoDB" id="3238066at2"/>
<dbReference type="PANTHER" id="PTHR22642">
    <property type="entry name" value="IMIDAZOLONEPROPIONASE"/>
    <property type="match status" value="1"/>
</dbReference>
<dbReference type="InterPro" id="IPR011059">
    <property type="entry name" value="Metal-dep_hydrolase_composite"/>
</dbReference>
<dbReference type="InterPro" id="IPR013108">
    <property type="entry name" value="Amidohydro_3"/>
</dbReference>
<dbReference type="KEGG" id="orz:FNH13_10775"/>
<accession>A0A516GB52</accession>
<proteinExistence type="predicted"/>
<keyword evidence="3" id="KW-1185">Reference proteome</keyword>
<keyword evidence="2" id="KW-0378">Hydrolase</keyword>
<reference evidence="2 3" key="1">
    <citation type="submission" date="2019-07" db="EMBL/GenBank/DDBJ databases">
        <title>complete genome sequencing of Ornithinimicrobium sp. H23M54.</title>
        <authorList>
            <person name="Bae J.-W."/>
            <person name="Lee S.-Y."/>
        </authorList>
    </citation>
    <scope>NUCLEOTIDE SEQUENCE [LARGE SCALE GENOMIC DNA]</scope>
    <source>
        <strain evidence="2 3">H23M54</strain>
    </source>
</reference>
<dbReference type="Proteomes" id="UP000315395">
    <property type="component" value="Chromosome"/>
</dbReference>
<gene>
    <name evidence="2" type="ORF">FNH13_10775</name>
</gene>
<dbReference type="Gene3D" id="3.10.310.70">
    <property type="match status" value="1"/>
</dbReference>
<dbReference type="SUPFAM" id="SSF51338">
    <property type="entry name" value="Composite domain of metallo-dependent hydrolases"/>
    <property type="match status" value="1"/>
</dbReference>
<evidence type="ECO:0000313" key="3">
    <source>
        <dbReference type="Proteomes" id="UP000315395"/>
    </source>
</evidence>
<dbReference type="SUPFAM" id="SSF51556">
    <property type="entry name" value="Metallo-dependent hydrolases"/>
    <property type="match status" value="1"/>
</dbReference>
<dbReference type="GO" id="GO:0016810">
    <property type="term" value="F:hydrolase activity, acting on carbon-nitrogen (but not peptide) bonds"/>
    <property type="evidence" value="ECO:0007669"/>
    <property type="project" value="InterPro"/>
</dbReference>
<name>A0A516GB52_9MICO</name>
<dbReference type="PANTHER" id="PTHR22642:SF2">
    <property type="entry name" value="PROTEIN LONG AFTER FAR-RED 3"/>
    <property type="match status" value="1"/>
</dbReference>